<evidence type="ECO:0000313" key="6">
    <source>
        <dbReference type="Proteomes" id="UP001050975"/>
    </source>
</evidence>
<organism evidence="5 6">
    <name type="scientific">Microseira wollei NIES-4236</name>
    <dbReference type="NCBI Taxonomy" id="2530354"/>
    <lineage>
        <taxon>Bacteria</taxon>
        <taxon>Bacillati</taxon>
        <taxon>Cyanobacteriota</taxon>
        <taxon>Cyanophyceae</taxon>
        <taxon>Oscillatoriophycideae</taxon>
        <taxon>Aerosakkonematales</taxon>
        <taxon>Aerosakkonemataceae</taxon>
        <taxon>Microseira</taxon>
    </lineage>
</organism>
<reference evidence="5" key="1">
    <citation type="submission" date="2019-10" db="EMBL/GenBank/DDBJ databases">
        <title>Draft genome sequece of Microseira wollei NIES-4236.</title>
        <authorList>
            <person name="Yamaguchi H."/>
            <person name="Suzuki S."/>
            <person name="Kawachi M."/>
        </authorList>
    </citation>
    <scope>NUCLEOTIDE SEQUENCE</scope>
    <source>
        <strain evidence="5">NIES-4236</strain>
    </source>
</reference>
<evidence type="ECO:0000313" key="5">
    <source>
        <dbReference type="EMBL" id="GET43382.1"/>
    </source>
</evidence>
<dbReference type="Gene3D" id="2.40.50.90">
    <property type="match status" value="1"/>
</dbReference>
<dbReference type="Pfam" id="PF00565">
    <property type="entry name" value="SNase"/>
    <property type="match status" value="1"/>
</dbReference>
<gene>
    <name evidence="5" type="ORF">MiSe_82040</name>
</gene>
<dbReference type="GO" id="GO:0016787">
    <property type="term" value="F:hydrolase activity"/>
    <property type="evidence" value="ECO:0007669"/>
    <property type="project" value="UniProtKB-KW"/>
</dbReference>
<dbReference type="InterPro" id="IPR035437">
    <property type="entry name" value="SNase_OB-fold_sf"/>
</dbReference>
<proteinExistence type="predicted"/>
<dbReference type="AlphaFoldDB" id="A0AAV3XKD2"/>
<evidence type="ECO:0000256" key="1">
    <source>
        <dbReference type="ARBA" id="ARBA00022722"/>
    </source>
</evidence>
<dbReference type="PANTHER" id="PTHR12302:SF3">
    <property type="entry name" value="SERINE_THREONINE-PROTEIN KINASE 31"/>
    <property type="match status" value="1"/>
</dbReference>
<keyword evidence="1" id="KW-0540">Nuclease</keyword>
<dbReference type="PROSITE" id="PS50830">
    <property type="entry name" value="TNASE_3"/>
    <property type="match status" value="1"/>
</dbReference>
<accession>A0AAV3XKD2</accession>
<dbReference type="InterPro" id="IPR016071">
    <property type="entry name" value="Staphylococal_nuclease_OB-fold"/>
</dbReference>
<dbReference type="SUPFAM" id="SSF50199">
    <property type="entry name" value="Staphylococcal nuclease"/>
    <property type="match status" value="1"/>
</dbReference>
<dbReference type="GO" id="GO:0004519">
    <property type="term" value="F:endonuclease activity"/>
    <property type="evidence" value="ECO:0007669"/>
    <property type="project" value="UniProtKB-KW"/>
</dbReference>
<evidence type="ECO:0000256" key="3">
    <source>
        <dbReference type="ARBA" id="ARBA00022801"/>
    </source>
</evidence>
<feature type="domain" description="TNase-like" evidence="4">
    <location>
        <begin position="39"/>
        <end position="160"/>
    </location>
</feature>
<keyword evidence="6" id="KW-1185">Reference proteome</keyword>
<name>A0AAV3XKD2_9CYAN</name>
<comment type="caution">
    <text evidence="5">The sequence shown here is derived from an EMBL/GenBank/DDBJ whole genome shotgun (WGS) entry which is preliminary data.</text>
</comment>
<dbReference type="RefSeq" id="WP_226592145.1">
    <property type="nucleotide sequence ID" value="NZ_BLAY01000219.1"/>
</dbReference>
<keyword evidence="2" id="KW-0255">Endonuclease</keyword>
<keyword evidence="3" id="KW-0378">Hydrolase</keyword>
<dbReference type="PROSITE" id="PS51257">
    <property type="entry name" value="PROKAR_LIPOPROTEIN"/>
    <property type="match status" value="1"/>
</dbReference>
<evidence type="ECO:0000259" key="4">
    <source>
        <dbReference type="PROSITE" id="PS50830"/>
    </source>
</evidence>
<dbReference type="PANTHER" id="PTHR12302">
    <property type="entry name" value="EBNA2 BINDING PROTEIN P100"/>
    <property type="match status" value="1"/>
</dbReference>
<dbReference type="SMART" id="SM00318">
    <property type="entry name" value="SNc"/>
    <property type="match status" value="1"/>
</dbReference>
<dbReference type="EMBL" id="BLAY01000219">
    <property type="protein sequence ID" value="GET43382.1"/>
    <property type="molecule type" value="Genomic_DNA"/>
</dbReference>
<sequence length="176" mass="19999">MKIRIDIIPCLLLTLCCLLLVSGCQKAPQPIGPTVQAEVVSGQTLEVTGVGDQPTLIQRVRLIGIEAPDLKQRPWGPQAKQRLEELVGKEPVLLESDVETKDSFDRKLAYVWKKGILLNQQMVAEGWALFQPRSLATKYDERLEQAQEWARLMGLGIWNPEKPMRQSPSEFRRQNR</sequence>
<evidence type="ECO:0000256" key="2">
    <source>
        <dbReference type="ARBA" id="ARBA00022759"/>
    </source>
</evidence>
<dbReference type="Proteomes" id="UP001050975">
    <property type="component" value="Unassembled WGS sequence"/>
</dbReference>
<protein>
    <submittedName>
        <fullName evidence="5">Nuclease (SNase-like)</fullName>
    </submittedName>
</protein>